<dbReference type="SMART" id="SM00866">
    <property type="entry name" value="UTRA"/>
    <property type="match status" value="1"/>
</dbReference>
<evidence type="ECO:0000313" key="6">
    <source>
        <dbReference type="Proteomes" id="UP000295525"/>
    </source>
</evidence>
<dbReference type="PANTHER" id="PTHR44846:SF1">
    <property type="entry name" value="MANNOSYL-D-GLYCERATE TRANSPORT_METABOLISM SYSTEM REPRESSOR MNGR-RELATED"/>
    <property type="match status" value="1"/>
</dbReference>
<evidence type="ECO:0000259" key="4">
    <source>
        <dbReference type="PROSITE" id="PS50949"/>
    </source>
</evidence>
<dbReference type="GO" id="GO:0003700">
    <property type="term" value="F:DNA-binding transcription factor activity"/>
    <property type="evidence" value="ECO:0007669"/>
    <property type="project" value="InterPro"/>
</dbReference>
<dbReference type="RefSeq" id="WP_132580423.1">
    <property type="nucleotide sequence ID" value="NZ_SMAJ01000003.1"/>
</dbReference>
<keyword evidence="3" id="KW-0804">Transcription</keyword>
<dbReference type="SUPFAM" id="SSF46785">
    <property type="entry name" value="Winged helix' DNA-binding domain"/>
    <property type="match status" value="1"/>
</dbReference>
<dbReference type="InterPro" id="IPR036388">
    <property type="entry name" value="WH-like_DNA-bd_sf"/>
</dbReference>
<proteinExistence type="predicted"/>
<feature type="domain" description="HTH gntR-type" evidence="4">
    <location>
        <begin position="4"/>
        <end position="72"/>
    </location>
</feature>
<dbReference type="InterPro" id="IPR028978">
    <property type="entry name" value="Chorismate_lyase_/UTRA_dom_sf"/>
</dbReference>
<dbReference type="PROSITE" id="PS50949">
    <property type="entry name" value="HTH_GNTR"/>
    <property type="match status" value="1"/>
</dbReference>
<keyword evidence="6" id="KW-1185">Reference proteome</keyword>
<dbReference type="GO" id="GO:0045892">
    <property type="term" value="P:negative regulation of DNA-templated transcription"/>
    <property type="evidence" value="ECO:0007669"/>
    <property type="project" value="TreeGrafter"/>
</dbReference>
<dbReference type="PANTHER" id="PTHR44846">
    <property type="entry name" value="MANNOSYL-D-GLYCERATE TRANSPORT/METABOLISM SYSTEM REPRESSOR MNGR-RELATED"/>
    <property type="match status" value="1"/>
</dbReference>
<evidence type="ECO:0000256" key="3">
    <source>
        <dbReference type="ARBA" id="ARBA00023163"/>
    </source>
</evidence>
<gene>
    <name evidence="5" type="ORF">EDC26_103262</name>
</gene>
<dbReference type="InterPro" id="IPR050679">
    <property type="entry name" value="Bact_HTH_transcr_reg"/>
</dbReference>
<keyword evidence="2" id="KW-0238">DNA-binding</keyword>
<name>A0A4R3MAE1_9BURK</name>
<sequence length="241" mass="27002">MGSIPLYKKVKGQIIQNLIAGEWRPDEMIPVEKQLAKRFGVGISTIRAAIGELVASNVLVRIQGKGTFVARHSSNQNAHRFFNLYHTSGVKALYYRQLVRASRGRPDDETVRLLRLSGPEETVARLRMHISSRGTVIAVADLTVSERLFPQLDKNFAIDGDKSLYAIFQITYNINVVRVVERLSAVKASASVAKALGLKPGEPVLEVHRTAFTFNDQPVESRTSWIHTRNYRYLISRGDEG</sequence>
<dbReference type="AlphaFoldDB" id="A0A4R3MAE1"/>
<evidence type="ECO:0000256" key="1">
    <source>
        <dbReference type="ARBA" id="ARBA00023015"/>
    </source>
</evidence>
<dbReference type="Gene3D" id="3.40.1410.10">
    <property type="entry name" value="Chorismate lyase-like"/>
    <property type="match status" value="1"/>
</dbReference>
<dbReference type="OrthoDB" id="2530535at2"/>
<dbReference type="Pfam" id="PF07702">
    <property type="entry name" value="UTRA"/>
    <property type="match status" value="1"/>
</dbReference>
<accession>A0A4R3MAE1</accession>
<protein>
    <submittedName>
        <fullName evidence="5">GntR family transcriptional regulator</fullName>
    </submittedName>
</protein>
<evidence type="ECO:0000256" key="2">
    <source>
        <dbReference type="ARBA" id="ARBA00023125"/>
    </source>
</evidence>
<dbReference type="Pfam" id="PF00392">
    <property type="entry name" value="GntR"/>
    <property type="match status" value="1"/>
</dbReference>
<keyword evidence="1" id="KW-0805">Transcription regulation</keyword>
<evidence type="ECO:0000313" key="5">
    <source>
        <dbReference type="EMBL" id="TCT09643.1"/>
    </source>
</evidence>
<reference evidence="5 6" key="1">
    <citation type="submission" date="2019-03" db="EMBL/GenBank/DDBJ databases">
        <title>Genomic Encyclopedia of Type Strains, Phase IV (KMG-IV): sequencing the most valuable type-strain genomes for metagenomic binning, comparative biology and taxonomic classification.</title>
        <authorList>
            <person name="Goeker M."/>
        </authorList>
    </citation>
    <scope>NUCLEOTIDE SEQUENCE [LARGE SCALE GENOMIC DNA]</scope>
    <source>
        <strain evidence="5 6">DSM 24591</strain>
    </source>
</reference>
<dbReference type="EMBL" id="SMAJ01000003">
    <property type="protein sequence ID" value="TCT09643.1"/>
    <property type="molecule type" value="Genomic_DNA"/>
</dbReference>
<dbReference type="Gene3D" id="1.10.10.10">
    <property type="entry name" value="Winged helix-like DNA-binding domain superfamily/Winged helix DNA-binding domain"/>
    <property type="match status" value="1"/>
</dbReference>
<dbReference type="CDD" id="cd07377">
    <property type="entry name" value="WHTH_GntR"/>
    <property type="match status" value="1"/>
</dbReference>
<organism evidence="5 6">
    <name type="scientific">Paralcaligenes ureilyticus</name>
    <dbReference type="NCBI Taxonomy" id="627131"/>
    <lineage>
        <taxon>Bacteria</taxon>
        <taxon>Pseudomonadati</taxon>
        <taxon>Pseudomonadota</taxon>
        <taxon>Betaproteobacteria</taxon>
        <taxon>Burkholderiales</taxon>
        <taxon>Alcaligenaceae</taxon>
        <taxon>Paralcaligenes</taxon>
    </lineage>
</organism>
<dbReference type="InterPro" id="IPR000524">
    <property type="entry name" value="Tscrpt_reg_HTH_GntR"/>
</dbReference>
<dbReference type="SMART" id="SM00345">
    <property type="entry name" value="HTH_GNTR"/>
    <property type="match status" value="1"/>
</dbReference>
<dbReference type="GO" id="GO:0003677">
    <property type="term" value="F:DNA binding"/>
    <property type="evidence" value="ECO:0007669"/>
    <property type="project" value="UniProtKB-KW"/>
</dbReference>
<dbReference type="InterPro" id="IPR036390">
    <property type="entry name" value="WH_DNA-bd_sf"/>
</dbReference>
<comment type="caution">
    <text evidence="5">The sequence shown here is derived from an EMBL/GenBank/DDBJ whole genome shotgun (WGS) entry which is preliminary data.</text>
</comment>
<dbReference type="Proteomes" id="UP000295525">
    <property type="component" value="Unassembled WGS sequence"/>
</dbReference>
<dbReference type="SUPFAM" id="SSF64288">
    <property type="entry name" value="Chorismate lyase-like"/>
    <property type="match status" value="1"/>
</dbReference>
<dbReference type="InterPro" id="IPR011663">
    <property type="entry name" value="UTRA"/>
</dbReference>